<keyword evidence="2" id="KW-1185">Reference proteome</keyword>
<dbReference type="RefSeq" id="WP_398717949.1">
    <property type="nucleotide sequence ID" value="NZ_JBIRWE010000001.1"/>
</dbReference>
<gene>
    <name evidence="1" type="ORF">ACH429_02075</name>
</gene>
<name>A0ABW7UMW6_9ACTN</name>
<reference evidence="1 2" key="1">
    <citation type="submission" date="2024-10" db="EMBL/GenBank/DDBJ databases">
        <title>The Natural Products Discovery Center: Release of the First 8490 Sequenced Strains for Exploring Actinobacteria Biosynthetic Diversity.</title>
        <authorList>
            <person name="Kalkreuter E."/>
            <person name="Kautsar S.A."/>
            <person name="Yang D."/>
            <person name="Bader C.D."/>
            <person name="Teijaro C.N."/>
            <person name="Fluegel L."/>
            <person name="Davis C.M."/>
            <person name="Simpson J.R."/>
            <person name="Lauterbach L."/>
            <person name="Steele A.D."/>
            <person name="Gui C."/>
            <person name="Meng S."/>
            <person name="Li G."/>
            <person name="Viehrig K."/>
            <person name="Ye F."/>
            <person name="Su P."/>
            <person name="Kiefer A.F."/>
            <person name="Nichols A."/>
            <person name="Cepeda A.J."/>
            <person name="Yan W."/>
            <person name="Fan B."/>
            <person name="Jiang Y."/>
            <person name="Adhikari A."/>
            <person name="Zheng C.-J."/>
            <person name="Schuster L."/>
            <person name="Cowan T.M."/>
            <person name="Smanski M.J."/>
            <person name="Chevrette M.G."/>
            <person name="De Carvalho L.P.S."/>
            <person name="Shen B."/>
        </authorList>
    </citation>
    <scope>NUCLEOTIDE SEQUENCE [LARGE SCALE GENOMIC DNA]</scope>
    <source>
        <strain evidence="1 2">NPDC020327</strain>
    </source>
</reference>
<accession>A0ABW7UMW6</accession>
<protein>
    <submittedName>
        <fullName evidence="1">Uncharacterized protein</fullName>
    </submittedName>
</protein>
<dbReference type="EMBL" id="JBIRWE010000001">
    <property type="protein sequence ID" value="MFI1962931.1"/>
    <property type="molecule type" value="Genomic_DNA"/>
</dbReference>
<evidence type="ECO:0000313" key="2">
    <source>
        <dbReference type="Proteomes" id="UP001611548"/>
    </source>
</evidence>
<organism evidence="1 2">
    <name type="scientific">Streptomyces pathocidini</name>
    <dbReference type="NCBI Taxonomy" id="1650571"/>
    <lineage>
        <taxon>Bacteria</taxon>
        <taxon>Bacillati</taxon>
        <taxon>Actinomycetota</taxon>
        <taxon>Actinomycetes</taxon>
        <taxon>Kitasatosporales</taxon>
        <taxon>Streptomycetaceae</taxon>
        <taxon>Streptomyces</taxon>
    </lineage>
</organism>
<sequence length="149" mass="16345">MERITRTDLRKVHGFSTAAALSPTPTREWTAAEWDRIQLGHRARGMDERWHAFAEGNRLFLHRSWTGHRIYEAEFAPAAGPGGGFVIASARVETDARRHRRVSDAYDAAMLECLIASVLLGERADALRGRLAELRGAPAGVGTVGAGVR</sequence>
<proteinExistence type="predicted"/>
<dbReference type="Proteomes" id="UP001611548">
    <property type="component" value="Unassembled WGS sequence"/>
</dbReference>
<comment type="caution">
    <text evidence="1">The sequence shown here is derived from an EMBL/GenBank/DDBJ whole genome shotgun (WGS) entry which is preliminary data.</text>
</comment>
<evidence type="ECO:0000313" key="1">
    <source>
        <dbReference type="EMBL" id="MFI1962931.1"/>
    </source>
</evidence>